<sequence>MRTPIRETPGNFAAQAFQSVTDSERNRLQLLLNQFTGYPVAAFNFVGSADDRRQALVRYFIGRLNNAPTSHHPFLLAQWERQALVNAVGGLCLSDVARAAEDALHQIRKERGAAL</sequence>
<accession>A0ABS9MST8</accession>
<comment type="caution">
    <text evidence="1">The sequence shown here is derived from an EMBL/GenBank/DDBJ whole genome shotgun (WGS) entry which is preliminary data.</text>
</comment>
<keyword evidence="2" id="KW-1185">Reference proteome</keyword>
<organism evidence="1 2">
    <name type="scientific">Mesosutterella porci</name>
    <dbReference type="NCBI Taxonomy" id="2915351"/>
    <lineage>
        <taxon>Bacteria</taxon>
        <taxon>Pseudomonadati</taxon>
        <taxon>Pseudomonadota</taxon>
        <taxon>Betaproteobacteria</taxon>
        <taxon>Burkholderiales</taxon>
        <taxon>Sutterellaceae</taxon>
        <taxon>Mesosutterella</taxon>
    </lineage>
</organism>
<proteinExistence type="predicted"/>
<gene>
    <name evidence="1" type="ORF">MAF45_09620</name>
</gene>
<dbReference type="Proteomes" id="UP001297600">
    <property type="component" value="Unassembled WGS sequence"/>
</dbReference>
<evidence type="ECO:0000313" key="1">
    <source>
        <dbReference type="EMBL" id="MCG5031696.1"/>
    </source>
</evidence>
<dbReference type="RefSeq" id="WP_237980123.1">
    <property type="nucleotide sequence ID" value="NZ_JAKNCT010000012.1"/>
</dbReference>
<evidence type="ECO:0000313" key="2">
    <source>
        <dbReference type="Proteomes" id="UP001297600"/>
    </source>
</evidence>
<protein>
    <submittedName>
        <fullName evidence="1">Uncharacterized protein</fullName>
    </submittedName>
</protein>
<dbReference type="EMBL" id="JAKNCT010000012">
    <property type="protein sequence ID" value="MCG5031696.1"/>
    <property type="molecule type" value="Genomic_DNA"/>
</dbReference>
<reference evidence="1 2" key="1">
    <citation type="submission" date="2022-02" db="EMBL/GenBank/DDBJ databases">
        <title>Mesosutterella porci, a novel member of the family Sutterellaceae from pig feces.</title>
        <authorList>
            <person name="Wylensek D."/>
            <person name="Clavel T."/>
        </authorList>
    </citation>
    <scope>NUCLEOTIDE SEQUENCE [LARGE SCALE GENOMIC DNA]</scope>
    <source>
        <strain evidence="2">oilRF-744-wt-GAM-9</strain>
    </source>
</reference>
<name>A0ABS9MST8_9BURK</name>